<evidence type="ECO:0000259" key="2">
    <source>
        <dbReference type="Pfam" id="PF10358"/>
    </source>
</evidence>
<feature type="domain" description="C2 NT-type" evidence="2">
    <location>
        <begin position="2"/>
        <end position="37"/>
    </location>
</feature>
<name>A0A167KJC0_CALVF</name>
<protein>
    <recommendedName>
        <fullName evidence="2">C2 NT-type domain-containing protein</fullName>
    </recommendedName>
</protein>
<reference evidence="3 4" key="1">
    <citation type="journal article" date="2016" name="Mol. Biol. Evol.">
        <title>Comparative Genomics of Early-Diverging Mushroom-Forming Fungi Provides Insights into the Origins of Lignocellulose Decay Capabilities.</title>
        <authorList>
            <person name="Nagy L.G."/>
            <person name="Riley R."/>
            <person name="Tritt A."/>
            <person name="Adam C."/>
            <person name="Daum C."/>
            <person name="Floudas D."/>
            <person name="Sun H."/>
            <person name="Yadav J.S."/>
            <person name="Pangilinan J."/>
            <person name="Larsson K.H."/>
            <person name="Matsuura K."/>
            <person name="Barry K."/>
            <person name="Labutti K."/>
            <person name="Kuo R."/>
            <person name="Ohm R.A."/>
            <person name="Bhattacharya S.S."/>
            <person name="Shirouzu T."/>
            <person name="Yoshinaga Y."/>
            <person name="Martin F.M."/>
            <person name="Grigoriev I.V."/>
            <person name="Hibbett D.S."/>
        </authorList>
    </citation>
    <scope>NUCLEOTIDE SEQUENCE [LARGE SCALE GENOMIC DNA]</scope>
    <source>
        <strain evidence="3 4">TUFC12733</strain>
    </source>
</reference>
<evidence type="ECO:0000256" key="1">
    <source>
        <dbReference type="SAM" id="MobiDB-lite"/>
    </source>
</evidence>
<gene>
    <name evidence="3" type="ORF">CALVIDRAFT_538813</name>
</gene>
<dbReference type="Proteomes" id="UP000076738">
    <property type="component" value="Unassembled WGS sequence"/>
</dbReference>
<organism evidence="3 4">
    <name type="scientific">Calocera viscosa (strain TUFC12733)</name>
    <dbReference type="NCBI Taxonomy" id="1330018"/>
    <lineage>
        <taxon>Eukaryota</taxon>
        <taxon>Fungi</taxon>
        <taxon>Dikarya</taxon>
        <taxon>Basidiomycota</taxon>
        <taxon>Agaricomycotina</taxon>
        <taxon>Dacrymycetes</taxon>
        <taxon>Dacrymycetales</taxon>
        <taxon>Dacrymycetaceae</taxon>
        <taxon>Calocera</taxon>
    </lineage>
</organism>
<accession>A0A167KJC0</accession>
<evidence type="ECO:0000313" key="3">
    <source>
        <dbReference type="EMBL" id="KZO94704.1"/>
    </source>
</evidence>
<dbReference type="Pfam" id="PF10358">
    <property type="entry name" value="NT-C2"/>
    <property type="match status" value="1"/>
</dbReference>
<feature type="region of interest" description="Disordered" evidence="1">
    <location>
        <begin position="56"/>
        <end position="83"/>
    </location>
</feature>
<keyword evidence="4" id="KW-1185">Reference proteome</keyword>
<dbReference type="PANTHER" id="PTHR21456:SF1">
    <property type="entry name" value="C2 NT-TYPE DOMAIN-CONTAINING PROTEIN"/>
    <property type="match status" value="1"/>
</dbReference>
<proteinExistence type="predicted"/>
<dbReference type="InterPro" id="IPR039931">
    <property type="entry name" value="EEIG1/2-like"/>
</dbReference>
<dbReference type="OrthoDB" id="3365224at2759"/>
<dbReference type="AlphaFoldDB" id="A0A167KJC0"/>
<dbReference type="EMBL" id="KV417293">
    <property type="protein sequence ID" value="KZO94704.1"/>
    <property type="molecule type" value="Genomic_DNA"/>
</dbReference>
<dbReference type="InterPro" id="IPR019448">
    <property type="entry name" value="NT-C2"/>
</dbReference>
<sequence length="83" mass="8972">MVLGTVVVNLAEYVGEGVVTRRYLLRDSKTNATLKVGSFSLGIEMVLMVLLRSCRSSSPRSAEKRATAARLCRRGRSSAPSQG</sequence>
<dbReference type="PANTHER" id="PTHR21456">
    <property type="entry name" value="FAMILY WITH SEQUENCE SIMILARITY 102"/>
    <property type="match status" value="1"/>
</dbReference>
<evidence type="ECO:0000313" key="4">
    <source>
        <dbReference type="Proteomes" id="UP000076738"/>
    </source>
</evidence>
<dbReference type="STRING" id="1330018.A0A167KJC0"/>